<keyword evidence="3" id="KW-1185">Reference proteome</keyword>
<evidence type="ECO:0000313" key="3">
    <source>
        <dbReference type="Proteomes" id="UP001431783"/>
    </source>
</evidence>
<evidence type="ECO:0008006" key="4">
    <source>
        <dbReference type="Google" id="ProtNLM"/>
    </source>
</evidence>
<organism evidence="2 3">
    <name type="scientific">Henosepilachna vigintioctopunctata</name>
    <dbReference type="NCBI Taxonomy" id="420089"/>
    <lineage>
        <taxon>Eukaryota</taxon>
        <taxon>Metazoa</taxon>
        <taxon>Ecdysozoa</taxon>
        <taxon>Arthropoda</taxon>
        <taxon>Hexapoda</taxon>
        <taxon>Insecta</taxon>
        <taxon>Pterygota</taxon>
        <taxon>Neoptera</taxon>
        <taxon>Endopterygota</taxon>
        <taxon>Coleoptera</taxon>
        <taxon>Polyphaga</taxon>
        <taxon>Cucujiformia</taxon>
        <taxon>Coccinelloidea</taxon>
        <taxon>Coccinellidae</taxon>
        <taxon>Epilachninae</taxon>
        <taxon>Epilachnini</taxon>
        <taxon>Henosepilachna</taxon>
    </lineage>
</organism>
<evidence type="ECO:0000256" key="1">
    <source>
        <dbReference type="SAM" id="MobiDB-lite"/>
    </source>
</evidence>
<evidence type="ECO:0000313" key="2">
    <source>
        <dbReference type="EMBL" id="KAK9874511.1"/>
    </source>
</evidence>
<dbReference type="Proteomes" id="UP001431783">
    <property type="component" value="Unassembled WGS sequence"/>
</dbReference>
<reference evidence="2 3" key="1">
    <citation type="submission" date="2023-03" db="EMBL/GenBank/DDBJ databases">
        <title>Genome insight into feeding habits of ladybird beetles.</title>
        <authorList>
            <person name="Li H.-S."/>
            <person name="Huang Y.-H."/>
            <person name="Pang H."/>
        </authorList>
    </citation>
    <scope>NUCLEOTIDE SEQUENCE [LARGE SCALE GENOMIC DNA]</scope>
    <source>
        <strain evidence="2">SYSU_2023b</strain>
        <tissue evidence="2">Whole body</tissue>
    </source>
</reference>
<name>A0AAW1TSH2_9CUCU</name>
<feature type="region of interest" description="Disordered" evidence="1">
    <location>
        <begin position="1"/>
        <end position="46"/>
    </location>
</feature>
<accession>A0AAW1TSH2</accession>
<gene>
    <name evidence="2" type="ORF">WA026_005355</name>
</gene>
<protein>
    <recommendedName>
        <fullName evidence="4">Fibrous sheath-interacting protein 1</fullName>
    </recommendedName>
</protein>
<comment type="caution">
    <text evidence="2">The sequence shown here is derived from an EMBL/GenBank/DDBJ whole genome shotgun (WGS) entry which is preliminary data.</text>
</comment>
<sequence>MSDIGNVLPQEGTGAAGESLPTEVGCPTDSGGGTRSEMVRRSKKMKTNAETKDMILDAIQEEVWYTPDKERVATRRNSQMELTMLDLNNTDALKEERESLDKLEMDGERKAFLSRQVSSMAPGASTPISENSLQFEEEEDEIGVFSFLVQKNKRKRMELSSCSSEGSRAARFLGAYATVIGKLEEMLEATEMDEGLRQRLDELCQTMKLTLTEEQKV</sequence>
<dbReference type="EMBL" id="JARQZJ010000032">
    <property type="protein sequence ID" value="KAK9874511.1"/>
    <property type="molecule type" value="Genomic_DNA"/>
</dbReference>
<proteinExistence type="predicted"/>
<dbReference type="AlphaFoldDB" id="A0AAW1TSH2"/>